<dbReference type="Proteomes" id="UP000662782">
    <property type="component" value="Segment"/>
</dbReference>
<organism evidence="1 2">
    <name type="scientific">Klebsiella phage Miami</name>
    <dbReference type="NCBI Taxonomy" id="2767581"/>
    <lineage>
        <taxon>Viruses</taxon>
        <taxon>Duplodnaviria</taxon>
        <taxon>Heunggongvirae</taxon>
        <taxon>Uroviricota</taxon>
        <taxon>Caudoviricetes</taxon>
        <taxon>Chimalliviridae</taxon>
        <taxon>Miamivirus</taxon>
        <taxon>Miamivirus miami</taxon>
    </lineage>
</organism>
<name>A0A873WGL2_9CAUD</name>
<reference evidence="1 2" key="1">
    <citation type="submission" date="2020-07" db="EMBL/GenBank/DDBJ databases">
        <title>Complete genome sequence of Klebsiella pneumoniae phage Miami.</title>
        <authorList>
            <person name="Mora D.A."/>
            <person name="Lessor L."/>
            <person name="Gill J."/>
            <person name="Liu M."/>
        </authorList>
    </citation>
    <scope>NUCLEOTIDE SEQUENCE [LARGE SCALE GENOMIC DNA]</scope>
</reference>
<dbReference type="EMBL" id="MT701590">
    <property type="protein sequence ID" value="QPB09248.1"/>
    <property type="molecule type" value="Genomic_DNA"/>
</dbReference>
<protein>
    <submittedName>
        <fullName evidence="1">Uncharacterized protein</fullName>
    </submittedName>
</protein>
<accession>A0A873WGL2</accession>
<evidence type="ECO:0000313" key="2">
    <source>
        <dbReference type="Proteomes" id="UP000662782"/>
    </source>
</evidence>
<evidence type="ECO:0000313" key="1">
    <source>
        <dbReference type="EMBL" id="QPB09248.1"/>
    </source>
</evidence>
<gene>
    <name evidence="1" type="ORF">CPT_Miami_153</name>
</gene>
<keyword evidence="2" id="KW-1185">Reference proteome</keyword>
<proteinExistence type="predicted"/>
<sequence>MKVTIQVLEDREVDIIEALEKSLFIPHFYFVHRGRDKGEFLGEDDDSILIISQELVDCCPELVVLECGDLEKLCFSQRRTKTEKEVIIEYLKANREKIIKVTDLPGYY</sequence>